<dbReference type="PANTHER" id="PTHR45662:SF8">
    <property type="entry name" value="PHOSPHATIDYLINOSITIDE PHOSPHATASE SAC2"/>
    <property type="match status" value="1"/>
</dbReference>
<dbReference type="AlphaFoldDB" id="A0A8J2L6D9"/>
<feature type="domain" description="SAC" evidence="2">
    <location>
        <begin position="177"/>
        <end position="517"/>
    </location>
</feature>
<dbReference type="GO" id="GO:0046856">
    <property type="term" value="P:phosphatidylinositol dephosphorylation"/>
    <property type="evidence" value="ECO:0007669"/>
    <property type="project" value="TreeGrafter"/>
</dbReference>
<dbReference type="InterPro" id="IPR022158">
    <property type="entry name" value="Inositol_phosphatase"/>
</dbReference>
<accession>A0A8J2L6D9</accession>
<comment type="caution">
    <text evidence="3">The sequence shown here is derived from an EMBL/GenBank/DDBJ whole genome shotgun (WGS) entry which is preliminary data.</text>
</comment>
<feature type="region of interest" description="Disordered" evidence="1">
    <location>
        <begin position="971"/>
        <end position="992"/>
    </location>
</feature>
<dbReference type="GO" id="GO:0043812">
    <property type="term" value="F:phosphatidylinositol-4-phosphate phosphatase activity"/>
    <property type="evidence" value="ECO:0007669"/>
    <property type="project" value="TreeGrafter"/>
</dbReference>
<dbReference type="GO" id="GO:2001135">
    <property type="term" value="P:regulation of endocytic recycling"/>
    <property type="evidence" value="ECO:0007669"/>
    <property type="project" value="TreeGrafter"/>
</dbReference>
<dbReference type="PANTHER" id="PTHR45662">
    <property type="entry name" value="PHOSPHATIDYLINOSITIDE PHOSPHATASE SAC1"/>
    <property type="match status" value="1"/>
</dbReference>
<dbReference type="InterPro" id="IPR002013">
    <property type="entry name" value="SAC_dom"/>
</dbReference>
<protein>
    <recommendedName>
        <fullName evidence="2">SAC domain-containing protein</fullName>
    </recommendedName>
</protein>
<feature type="compositionally biased region" description="Polar residues" evidence="1">
    <location>
        <begin position="976"/>
        <end position="992"/>
    </location>
</feature>
<dbReference type="GO" id="GO:0045334">
    <property type="term" value="C:clathrin-coated endocytic vesicle"/>
    <property type="evidence" value="ECO:0007669"/>
    <property type="project" value="TreeGrafter"/>
</dbReference>
<keyword evidence="4" id="KW-1185">Reference proteome</keyword>
<reference evidence="3" key="1">
    <citation type="submission" date="2021-06" db="EMBL/GenBank/DDBJ databases">
        <authorList>
            <person name="Hodson N. C."/>
            <person name="Mongue J. A."/>
            <person name="Jaron S. K."/>
        </authorList>
    </citation>
    <scope>NUCLEOTIDE SEQUENCE</scope>
</reference>
<evidence type="ECO:0000256" key="1">
    <source>
        <dbReference type="SAM" id="MobiDB-lite"/>
    </source>
</evidence>
<dbReference type="Pfam" id="PF12456">
    <property type="entry name" value="hSac2"/>
    <property type="match status" value="1"/>
</dbReference>
<gene>
    <name evidence="3" type="ORF">AFUS01_LOCUS39290</name>
</gene>
<dbReference type="Proteomes" id="UP000708208">
    <property type="component" value="Unassembled WGS sequence"/>
</dbReference>
<name>A0A8J2L6D9_9HEXA</name>
<proteinExistence type="predicted"/>
<dbReference type="OrthoDB" id="405996at2759"/>
<dbReference type="EMBL" id="CAJVCH010551436">
    <property type="protein sequence ID" value="CAG7829428.1"/>
    <property type="molecule type" value="Genomic_DNA"/>
</dbReference>
<dbReference type="GO" id="GO:0005769">
    <property type="term" value="C:early endosome"/>
    <property type="evidence" value="ECO:0007669"/>
    <property type="project" value="TreeGrafter"/>
</dbReference>
<dbReference type="Pfam" id="PF02383">
    <property type="entry name" value="Syja_N"/>
    <property type="match status" value="1"/>
</dbReference>
<dbReference type="PROSITE" id="PS50275">
    <property type="entry name" value="SAC"/>
    <property type="match status" value="1"/>
</dbReference>
<evidence type="ECO:0000313" key="4">
    <source>
        <dbReference type="Proteomes" id="UP000708208"/>
    </source>
</evidence>
<sequence>MELLSSETHFIVVDGSQSLWINRKNGSFTAKTEGSDELLTTGAVCLGTVYGFIGKLHFNDSAEARLVFIQKRAKVGEIKGCDLYRVCSIVTVPLETESELLLEPCYKSHVKPGFSKSKAFTPIEPVTTTTSVNTNNRTTTSLQKVTSTAGNPSKLLNFSSTPKRSDKIERRMLDEFSKMFTEAESFFYSNTYDITNTVQRSFISTENKQTGMELPLWKQADSRFFWNIHLMNDLINSKDSALDRWIVPVMQGFVQHETCDVNQFEVLGDQVSGYIDMYIISRRSRFRAGTRYLRRGLDEYGKVANYVETEQILAFKGHVISFVQVRGSIPVFWSQPGYKYRPPPRLDRTEEENMSGFTKHYHEEEAIYGPITAVNLVEKGGKEKVVGDAYLEYVIRYNSPNVSYFAFDFHENCRGMRFENVAILVEKLSIVLKNMNYCWVDSYGMVLRQEGVCRVNCIDCLDRTNVVQTHIAKHMLVVQLSKLGLLVPDFGLPNNVKLKLQILWANNGDTISKQYAGTNALKGDFTRTGERRLAGVMKDGMNSANRYYLNRFKDTSRQAAIDVILGVKTNITEEDLDGEKAVTDEKENTAEQIKQVIDDVKKCVVPTFDVILGAWGLVNARTNDPDSMDIDTIFILTDSHYYVTEYDCMLDAVTETEKIPLNNLESIEIGCESISQPSNIWSIFHSSSSMPKGIPNIRLNYEHSGQVLYHQFRSSNIRFFNNVVITVNHNPEEMLESLKMIAEAVEAAMSIVGKKITVTEMALLPAKEAPRSSNPPGLTPSWVQRYFSFGNEDASEKHISAELLTQGSAQDKSKFYRRGSLISTPSQTDSGIDSVSESNSGIQCNKKKWKEEGDELGTGERVGSDEDVLAKPLSVDEILLSMTVSTDISEKKEPSKFTAKTPKEGYRSFLVPSKDLVLPSCGIVSVHENNFTSSLTALLSAHELIVDVDGFASPVTPTVPSFPLDFEKRQLPESPQLPSNSKSPSIEQSPSHIPSVNTAILQRHRHSLPANSLSLNQATIGLLQRPITPEITITEEPSNSEELIRIDSILSPMVGNNIKSVAGAKLAVIPKRISRSSEDVNRISGTTLHSSMVNRISSTYNKFGGGQLNLKLERLSPSVSKENRSSSDLDIFGSLINMKGSHSDTTLRENQATNKKDVVFSPFGKLARGMQNIGANYLDPRKLKGSFKQTKLESMKIMTQKKEEATKEDNTILLERIKNCKSLIVDV</sequence>
<evidence type="ECO:0000259" key="2">
    <source>
        <dbReference type="PROSITE" id="PS50275"/>
    </source>
</evidence>
<organism evidence="3 4">
    <name type="scientific">Allacma fusca</name>
    <dbReference type="NCBI Taxonomy" id="39272"/>
    <lineage>
        <taxon>Eukaryota</taxon>
        <taxon>Metazoa</taxon>
        <taxon>Ecdysozoa</taxon>
        <taxon>Arthropoda</taxon>
        <taxon>Hexapoda</taxon>
        <taxon>Collembola</taxon>
        <taxon>Symphypleona</taxon>
        <taxon>Sminthuridae</taxon>
        <taxon>Allacma</taxon>
    </lineage>
</organism>
<evidence type="ECO:0000313" key="3">
    <source>
        <dbReference type="EMBL" id="CAG7829428.1"/>
    </source>
</evidence>